<dbReference type="Pfam" id="PF01844">
    <property type="entry name" value="HNH"/>
    <property type="match status" value="1"/>
</dbReference>
<dbReference type="InterPro" id="IPR002711">
    <property type="entry name" value="HNH"/>
</dbReference>
<name>A0A9X1UJ09_9BURK</name>
<dbReference type="CDD" id="cd00085">
    <property type="entry name" value="HNHc"/>
    <property type="match status" value="1"/>
</dbReference>
<evidence type="ECO:0000259" key="1">
    <source>
        <dbReference type="Pfam" id="PF01844"/>
    </source>
</evidence>
<feature type="domain" description="HNH" evidence="1">
    <location>
        <begin position="1"/>
        <end position="30"/>
    </location>
</feature>
<dbReference type="GO" id="GO:0003676">
    <property type="term" value="F:nucleic acid binding"/>
    <property type="evidence" value="ECO:0007669"/>
    <property type="project" value="InterPro"/>
</dbReference>
<dbReference type="Proteomes" id="UP001139308">
    <property type="component" value="Unassembled WGS sequence"/>
</dbReference>
<gene>
    <name evidence="2" type="ORF">L5014_23235</name>
</gene>
<keyword evidence="2" id="KW-0540">Nuclease</keyword>
<dbReference type="GO" id="GO:0008270">
    <property type="term" value="F:zinc ion binding"/>
    <property type="evidence" value="ECO:0007669"/>
    <property type="project" value="InterPro"/>
</dbReference>
<dbReference type="EMBL" id="JAKLJA010000022">
    <property type="protein sequence ID" value="MCG5076253.1"/>
    <property type="molecule type" value="Genomic_DNA"/>
</dbReference>
<evidence type="ECO:0000313" key="3">
    <source>
        <dbReference type="Proteomes" id="UP001139308"/>
    </source>
</evidence>
<dbReference type="GO" id="GO:0004519">
    <property type="term" value="F:endonuclease activity"/>
    <property type="evidence" value="ECO:0007669"/>
    <property type="project" value="UniProtKB-KW"/>
</dbReference>
<keyword evidence="3" id="KW-1185">Reference proteome</keyword>
<evidence type="ECO:0000313" key="2">
    <source>
        <dbReference type="EMBL" id="MCG5076253.1"/>
    </source>
</evidence>
<dbReference type="AlphaFoldDB" id="A0A9X1UJ09"/>
<keyword evidence="2" id="KW-0255">Endonuclease</keyword>
<accession>A0A9X1UJ09</accession>
<keyword evidence="2" id="KW-0378">Hydrolase</keyword>
<protein>
    <submittedName>
        <fullName evidence="2">HNH endonuclease</fullName>
    </submittedName>
</protein>
<comment type="caution">
    <text evidence="2">The sequence shown here is derived from an EMBL/GenBank/DDBJ whole genome shotgun (WGS) entry which is preliminary data.</text>
</comment>
<dbReference type="InterPro" id="IPR003615">
    <property type="entry name" value="HNH_nuc"/>
</dbReference>
<reference evidence="2" key="1">
    <citation type="submission" date="2022-01" db="EMBL/GenBank/DDBJ databases">
        <title>Genome sequence and assembly of Parabukholderia sp. RG36.</title>
        <authorList>
            <person name="Chhetri G."/>
        </authorList>
    </citation>
    <scope>NUCLEOTIDE SEQUENCE</scope>
    <source>
        <strain evidence="2">RG36</strain>
    </source>
</reference>
<proteinExistence type="predicted"/>
<sequence length="50" mass="5345">MHHPIRLADGGDNTFENAIAVCPNRHRERHFGTAYSESGDGVAPESVGPA</sequence>
<organism evidence="2 3">
    <name type="scientific">Paraburkholderia tagetis</name>
    <dbReference type="NCBI Taxonomy" id="2913261"/>
    <lineage>
        <taxon>Bacteria</taxon>
        <taxon>Pseudomonadati</taxon>
        <taxon>Pseudomonadota</taxon>
        <taxon>Betaproteobacteria</taxon>
        <taxon>Burkholderiales</taxon>
        <taxon>Burkholderiaceae</taxon>
        <taxon>Paraburkholderia</taxon>
    </lineage>
</organism>